<gene>
    <name evidence="9" type="ORF">IAC52_04890</name>
</gene>
<dbReference type="PROSITE" id="PS50928">
    <property type="entry name" value="ABC_TM1"/>
    <property type="match status" value="1"/>
</dbReference>
<evidence type="ECO:0000256" key="5">
    <source>
        <dbReference type="ARBA" id="ARBA00022989"/>
    </source>
</evidence>
<reference evidence="9" key="2">
    <citation type="journal article" date="2021" name="PeerJ">
        <title>Extensive microbial diversity within the chicken gut microbiome revealed by metagenomics and culture.</title>
        <authorList>
            <person name="Gilroy R."/>
            <person name="Ravi A."/>
            <person name="Getino M."/>
            <person name="Pursley I."/>
            <person name="Horton D.L."/>
            <person name="Alikhan N.F."/>
            <person name="Baker D."/>
            <person name="Gharbi K."/>
            <person name="Hall N."/>
            <person name="Watson M."/>
            <person name="Adriaenssens E.M."/>
            <person name="Foster-Nyarko E."/>
            <person name="Jarju S."/>
            <person name="Secka A."/>
            <person name="Antonio M."/>
            <person name="Oren A."/>
            <person name="Chaudhuri R.R."/>
            <person name="La Ragione R."/>
            <person name="Hildebrand F."/>
            <person name="Pallen M.J."/>
        </authorList>
    </citation>
    <scope>NUCLEOTIDE SEQUENCE</scope>
    <source>
        <strain evidence="9">ChiGjej1B1-22543</strain>
    </source>
</reference>
<keyword evidence="5 7" id="KW-1133">Transmembrane helix</keyword>
<dbReference type="EMBL" id="DVMV01000040">
    <property type="protein sequence ID" value="HIU45615.1"/>
    <property type="molecule type" value="Genomic_DNA"/>
</dbReference>
<evidence type="ECO:0000256" key="4">
    <source>
        <dbReference type="ARBA" id="ARBA00022692"/>
    </source>
</evidence>
<sequence length="275" mass="30306">MISKRAFWIKTIALVLGLVLFFAIWYILAYCLKQSGNMILPYPHETFIRAFELLFMREAVRTWYAIGNTTWRVVLGFAISFLLGGLLGTLSGLFKFGEFFFKPGVGIMRSIPTAAVVIVLLGILFTPKTLSWLNYVPCILTFIVAFPLIYEAFRAGIASEDKEVVDALSIDAGKRSLRGTWKVLLPDAWPFVALAIAQSFGLSFKTAIMAEVLNSSNAASPGIGTMILLSRQTGDLDGIVAYALISLAVMAVVDIPWLILKHLKEKKDEVGESGK</sequence>
<feature type="transmembrane region" description="Helical" evidence="7">
    <location>
        <begin position="73"/>
        <end position="94"/>
    </location>
</feature>
<organism evidence="9 10">
    <name type="scientific">Candidatus Alloenteromonas pullicola</name>
    <dbReference type="NCBI Taxonomy" id="2840784"/>
    <lineage>
        <taxon>Bacteria</taxon>
        <taxon>Bacillati</taxon>
        <taxon>Bacillota</taxon>
        <taxon>Bacillota incertae sedis</taxon>
        <taxon>Candidatus Alloenteromonas</taxon>
    </lineage>
</organism>
<evidence type="ECO:0000313" key="9">
    <source>
        <dbReference type="EMBL" id="HIU45615.1"/>
    </source>
</evidence>
<feature type="domain" description="ABC transmembrane type-1" evidence="8">
    <location>
        <begin position="66"/>
        <end position="257"/>
    </location>
</feature>
<dbReference type="Gene3D" id="1.10.3720.10">
    <property type="entry name" value="MetI-like"/>
    <property type="match status" value="1"/>
</dbReference>
<name>A0A9D1LPL3_9FIRM</name>
<feature type="transmembrane region" description="Helical" evidence="7">
    <location>
        <begin position="106"/>
        <end position="126"/>
    </location>
</feature>
<reference evidence="9" key="1">
    <citation type="submission" date="2020-10" db="EMBL/GenBank/DDBJ databases">
        <authorList>
            <person name="Gilroy R."/>
        </authorList>
    </citation>
    <scope>NUCLEOTIDE SEQUENCE</scope>
    <source>
        <strain evidence="9">ChiGjej1B1-22543</strain>
    </source>
</reference>
<dbReference type="PANTHER" id="PTHR30151:SF0">
    <property type="entry name" value="ABC TRANSPORTER PERMEASE PROTEIN MJ0413-RELATED"/>
    <property type="match status" value="1"/>
</dbReference>
<dbReference type="InterPro" id="IPR035906">
    <property type="entry name" value="MetI-like_sf"/>
</dbReference>
<comment type="caution">
    <text evidence="9">The sequence shown here is derived from an EMBL/GenBank/DDBJ whole genome shotgun (WGS) entry which is preliminary data.</text>
</comment>
<dbReference type="Proteomes" id="UP000824070">
    <property type="component" value="Unassembled WGS sequence"/>
</dbReference>
<evidence type="ECO:0000256" key="2">
    <source>
        <dbReference type="ARBA" id="ARBA00022448"/>
    </source>
</evidence>
<evidence type="ECO:0000259" key="8">
    <source>
        <dbReference type="PROSITE" id="PS50928"/>
    </source>
</evidence>
<feature type="transmembrane region" description="Helical" evidence="7">
    <location>
        <begin position="7"/>
        <end position="28"/>
    </location>
</feature>
<keyword evidence="6 7" id="KW-0472">Membrane</keyword>
<feature type="transmembrane region" description="Helical" evidence="7">
    <location>
        <begin position="183"/>
        <end position="204"/>
    </location>
</feature>
<evidence type="ECO:0000256" key="6">
    <source>
        <dbReference type="ARBA" id="ARBA00023136"/>
    </source>
</evidence>
<dbReference type="Pfam" id="PF00528">
    <property type="entry name" value="BPD_transp_1"/>
    <property type="match status" value="1"/>
</dbReference>
<evidence type="ECO:0000256" key="3">
    <source>
        <dbReference type="ARBA" id="ARBA00022475"/>
    </source>
</evidence>
<comment type="similarity">
    <text evidence="7">Belongs to the binding-protein-dependent transport system permease family.</text>
</comment>
<proteinExistence type="inferred from homology"/>
<accession>A0A9D1LPL3</accession>
<keyword evidence="4 7" id="KW-0812">Transmembrane</keyword>
<keyword evidence="2 7" id="KW-0813">Transport</keyword>
<keyword evidence="3" id="KW-1003">Cell membrane</keyword>
<dbReference type="GO" id="GO:0055085">
    <property type="term" value="P:transmembrane transport"/>
    <property type="evidence" value="ECO:0007669"/>
    <property type="project" value="InterPro"/>
</dbReference>
<dbReference type="SUPFAM" id="SSF161098">
    <property type="entry name" value="MetI-like"/>
    <property type="match status" value="1"/>
</dbReference>
<dbReference type="PANTHER" id="PTHR30151">
    <property type="entry name" value="ALKANE SULFONATE ABC TRANSPORTER-RELATED, MEMBRANE SUBUNIT"/>
    <property type="match status" value="1"/>
</dbReference>
<protein>
    <submittedName>
        <fullName evidence="9">ABC transporter permease subunit</fullName>
    </submittedName>
</protein>
<evidence type="ECO:0000313" key="10">
    <source>
        <dbReference type="Proteomes" id="UP000824070"/>
    </source>
</evidence>
<dbReference type="CDD" id="cd06261">
    <property type="entry name" value="TM_PBP2"/>
    <property type="match status" value="1"/>
</dbReference>
<dbReference type="GO" id="GO:0005886">
    <property type="term" value="C:plasma membrane"/>
    <property type="evidence" value="ECO:0007669"/>
    <property type="project" value="UniProtKB-SubCell"/>
</dbReference>
<comment type="subcellular location">
    <subcellularLocation>
        <location evidence="1 7">Cell membrane</location>
        <topology evidence="1 7">Multi-pass membrane protein</topology>
    </subcellularLocation>
</comment>
<evidence type="ECO:0000256" key="1">
    <source>
        <dbReference type="ARBA" id="ARBA00004651"/>
    </source>
</evidence>
<dbReference type="AlphaFoldDB" id="A0A9D1LPL3"/>
<evidence type="ECO:0000256" key="7">
    <source>
        <dbReference type="RuleBase" id="RU363032"/>
    </source>
</evidence>
<dbReference type="InterPro" id="IPR000515">
    <property type="entry name" value="MetI-like"/>
</dbReference>
<feature type="transmembrane region" description="Helical" evidence="7">
    <location>
        <begin position="132"/>
        <end position="153"/>
    </location>
</feature>
<feature type="transmembrane region" description="Helical" evidence="7">
    <location>
        <begin position="239"/>
        <end position="260"/>
    </location>
</feature>